<keyword evidence="2" id="KW-0813">Transport</keyword>
<dbReference type="Proteomes" id="UP000319263">
    <property type="component" value="Chromosome"/>
</dbReference>
<evidence type="ECO:0000313" key="9">
    <source>
        <dbReference type="EMBL" id="QDP96710.1"/>
    </source>
</evidence>
<dbReference type="InterPro" id="IPR004680">
    <property type="entry name" value="Cit_transptr-like_dom"/>
</dbReference>
<reference evidence="9 10" key="1">
    <citation type="submission" date="2019-07" db="EMBL/GenBank/DDBJ databases">
        <title>Microlunatus dokdonensis sp. nov. isolated from the rhizospheric soil of the wild plant Elymus tsukushiensis.</title>
        <authorList>
            <person name="Ghim S.-Y."/>
            <person name="Hwang Y.-J."/>
            <person name="Son J.-S."/>
            <person name="Shin J.-H."/>
        </authorList>
    </citation>
    <scope>NUCLEOTIDE SEQUENCE [LARGE SCALE GENOMIC DNA]</scope>
    <source>
        <strain evidence="9 10">KUDC0627</strain>
    </source>
</reference>
<feature type="transmembrane region" description="Helical" evidence="7">
    <location>
        <begin position="463"/>
        <end position="487"/>
    </location>
</feature>
<keyword evidence="5 7" id="KW-1133">Transmembrane helix</keyword>
<evidence type="ECO:0000256" key="2">
    <source>
        <dbReference type="ARBA" id="ARBA00022448"/>
    </source>
</evidence>
<keyword evidence="10" id="KW-1185">Reference proteome</keyword>
<feature type="transmembrane region" description="Helical" evidence="7">
    <location>
        <begin position="55"/>
        <end position="78"/>
    </location>
</feature>
<name>A0A516PZW3_9ACTN</name>
<organism evidence="9 10">
    <name type="scientific">Microlunatus elymi</name>
    <dbReference type="NCBI Taxonomy" id="2596828"/>
    <lineage>
        <taxon>Bacteria</taxon>
        <taxon>Bacillati</taxon>
        <taxon>Actinomycetota</taxon>
        <taxon>Actinomycetes</taxon>
        <taxon>Propionibacteriales</taxon>
        <taxon>Propionibacteriaceae</taxon>
        <taxon>Microlunatus</taxon>
    </lineage>
</organism>
<dbReference type="EMBL" id="CP041692">
    <property type="protein sequence ID" value="QDP96710.1"/>
    <property type="molecule type" value="Genomic_DNA"/>
</dbReference>
<feature type="transmembrane region" description="Helical" evidence="7">
    <location>
        <begin position="135"/>
        <end position="160"/>
    </location>
</feature>
<protein>
    <submittedName>
        <fullName evidence="9">SLC13 family permease</fullName>
    </submittedName>
</protein>
<feature type="transmembrane region" description="Helical" evidence="7">
    <location>
        <begin position="172"/>
        <end position="193"/>
    </location>
</feature>
<keyword evidence="6 7" id="KW-0472">Membrane</keyword>
<dbReference type="AlphaFoldDB" id="A0A516PZW3"/>
<dbReference type="PANTHER" id="PTHR43652:SF2">
    <property type="entry name" value="BASIC AMINO ACID ANTIPORTER YFCC-RELATED"/>
    <property type="match status" value="1"/>
</dbReference>
<evidence type="ECO:0000256" key="6">
    <source>
        <dbReference type="ARBA" id="ARBA00023136"/>
    </source>
</evidence>
<sequence>MDIVITLTILGLSVVVFVWNRLPVEMVALLTSLALLATGMIGFDDVFEGFASPTIALIAALFVVAEGIDAAGITTWLGSLLVRLAGTSRARLLILIMSAVALLTALISVNGAVAALLPMIVVLCVRLGRMPSKVLLPMVFAAHAGSLLVLTGSPVNILIAQAAHDSGGEIGFFEFGLVGVPIFVGTVLVALLLGEKLLPERRGETPRDLSAHSRVLKEHYLADQRLARVRILAGSPLIGRTPWLGLAADELMPEPAAVHVLSPQTGRGRPLTGRDLIAGDQLVVRGRDAELLDFCERLGLEIDSTNSELLLKNGLINKEFGVAEVLIPPRSSLVGTSVYPGMVTESEQLVVLAHQRVGERLGEQPTTIMPGDSLLLQGRWDALDEHTAGDDVILVDSPDAIRRQAVPLGPRAKPAVIILVLMVASLTVDLIPAAISCVLAAIAMVLFRVVTPKQAHRSMQWQTLILVAAMFPMSTAITDTGVAHLLAHGIVDLVGGSSPYLYLLGLSLVTVILGQLISNTATALILIPIGISVAAQAHISPLTVLMAISTVSSAALLTPVATASNTMVMQPAGYRFGDYWKFGGAVMVIYLAVAVLLVPVFWPFGG</sequence>
<evidence type="ECO:0000256" key="3">
    <source>
        <dbReference type="ARBA" id="ARBA00022692"/>
    </source>
</evidence>
<dbReference type="RefSeq" id="WP_143986672.1">
    <property type="nucleotide sequence ID" value="NZ_CP041692.1"/>
</dbReference>
<keyword evidence="4" id="KW-0677">Repeat</keyword>
<proteinExistence type="predicted"/>
<dbReference type="Pfam" id="PF03600">
    <property type="entry name" value="CitMHS"/>
    <property type="match status" value="1"/>
</dbReference>
<dbReference type="SUPFAM" id="SSF116726">
    <property type="entry name" value="TrkA C-terminal domain-like"/>
    <property type="match status" value="1"/>
</dbReference>
<feature type="transmembrane region" description="Helical" evidence="7">
    <location>
        <begin position="433"/>
        <end position="451"/>
    </location>
</feature>
<evidence type="ECO:0000259" key="8">
    <source>
        <dbReference type="Pfam" id="PF03600"/>
    </source>
</evidence>
<dbReference type="InterPro" id="IPR036721">
    <property type="entry name" value="RCK_C_sf"/>
</dbReference>
<dbReference type="InterPro" id="IPR051679">
    <property type="entry name" value="DASS-Related_Transporters"/>
</dbReference>
<feature type="transmembrane region" description="Helical" evidence="7">
    <location>
        <begin position="582"/>
        <end position="604"/>
    </location>
</feature>
<feature type="transmembrane region" description="Helical" evidence="7">
    <location>
        <begin position="26"/>
        <end position="43"/>
    </location>
</feature>
<dbReference type="PANTHER" id="PTHR43652">
    <property type="entry name" value="BASIC AMINO ACID ANTIPORTER YFCC-RELATED"/>
    <property type="match status" value="1"/>
</dbReference>
<evidence type="ECO:0000313" key="10">
    <source>
        <dbReference type="Proteomes" id="UP000319263"/>
    </source>
</evidence>
<feature type="transmembrane region" description="Helical" evidence="7">
    <location>
        <begin position="90"/>
        <end position="123"/>
    </location>
</feature>
<dbReference type="KEGG" id="mik:FOE78_13035"/>
<feature type="domain" description="Citrate transporter-like" evidence="8">
    <location>
        <begin position="15"/>
        <end position="490"/>
    </location>
</feature>
<gene>
    <name evidence="9" type="ORF">FOE78_13035</name>
</gene>
<dbReference type="OrthoDB" id="9809303at2"/>
<evidence type="ECO:0000256" key="7">
    <source>
        <dbReference type="SAM" id="Phobius"/>
    </source>
</evidence>
<accession>A0A516PZW3</accession>
<evidence type="ECO:0000256" key="4">
    <source>
        <dbReference type="ARBA" id="ARBA00022737"/>
    </source>
</evidence>
<keyword evidence="3 7" id="KW-0812">Transmembrane</keyword>
<evidence type="ECO:0000256" key="1">
    <source>
        <dbReference type="ARBA" id="ARBA00004141"/>
    </source>
</evidence>
<dbReference type="GO" id="GO:0005886">
    <property type="term" value="C:plasma membrane"/>
    <property type="evidence" value="ECO:0007669"/>
    <property type="project" value="TreeGrafter"/>
</dbReference>
<dbReference type="GO" id="GO:0055085">
    <property type="term" value="P:transmembrane transport"/>
    <property type="evidence" value="ECO:0007669"/>
    <property type="project" value="InterPro"/>
</dbReference>
<feature type="transmembrane region" description="Helical" evidence="7">
    <location>
        <begin position="539"/>
        <end position="562"/>
    </location>
</feature>
<dbReference type="GO" id="GO:0006813">
    <property type="term" value="P:potassium ion transport"/>
    <property type="evidence" value="ECO:0007669"/>
    <property type="project" value="InterPro"/>
</dbReference>
<evidence type="ECO:0000256" key="5">
    <source>
        <dbReference type="ARBA" id="ARBA00022989"/>
    </source>
</evidence>
<feature type="transmembrane region" description="Helical" evidence="7">
    <location>
        <begin position="499"/>
        <end position="527"/>
    </location>
</feature>
<comment type="subcellular location">
    <subcellularLocation>
        <location evidence="1">Membrane</location>
        <topology evidence="1">Multi-pass membrane protein</topology>
    </subcellularLocation>
</comment>